<feature type="region of interest" description="Disordered" evidence="5">
    <location>
        <begin position="443"/>
        <end position="508"/>
    </location>
</feature>
<dbReference type="RefSeq" id="XP_028041217.1">
    <property type="nucleotide sequence ID" value="XM_028185416.1"/>
</dbReference>
<accession>A0A6J2KJU7</accession>
<dbReference type="PANTHER" id="PTHR45781:SF1">
    <property type="entry name" value="HMG BOX DOMAIN-CONTAINING PROTEIN"/>
    <property type="match status" value="1"/>
</dbReference>
<feature type="region of interest" description="Disordered" evidence="5">
    <location>
        <begin position="156"/>
        <end position="204"/>
    </location>
</feature>
<evidence type="ECO:0000256" key="1">
    <source>
        <dbReference type="ARBA" id="ARBA00004123"/>
    </source>
</evidence>
<dbReference type="Gene3D" id="1.10.30.10">
    <property type="entry name" value="High mobility group box domain"/>
    <property type="match status" value="1"/>
</dbReference>
<name>A0A6J2KJU7_BOMMA</name>
<dbReference type="InterPro" id="IPR036910">
    <property type="entry name" value="HMG_box_dom_sf"/>
</dbReference>
<dbReference type="SUPFAM" id="SSF47095">
    <property type="entry name" value="HMG-box"/>
    <property type="match status" value="1"/>
</dbReference>
<evidence type="ECO:0000313" key="7">
    <source>
        <dbReference type="Proteomes" id="UP000504629"/>
    </source>
</evidence>
<dbReference type="GO" id="GO:0006357">
    <property type="term" value="P:regulation of transcription by RNA polymerase II"/>
    <property type="evidence" value="ECO:0007669"/>
    <property type="project" value="TreeGrafter"/>
</dbReference>
<dbReference type="Pfam" id="PF00505">
    <property type="entry name" value="HMG_box"/>
    <property type="match status" value="1"/>
</dbReference>
<feature type="region of interest" description="Disordered" evidence="5">
    <location>
        <begin position="233"/>
        <end position="272"/>
    </location>
</feature>
<evidence type="ECO:0000256" key="3">
    <source>
        <dbReference type="ARBA" id="ARBA00023242"/>
    </source>
</evidence>
<organism evidence="7 8">
    <name type="scientific">Bombyx mandarina</name>
    <name type="common">Wild silk moth</name>
    <name type="synonym">Wild silkworm</name>
    <dbReference type="NCBI Taxonomy" id="7092"/>
    <lineage>
        <taxon>Eukaryota</taxon>
        <taxon>Metazoa</taxon>
        <taxon>Ecdysozoa</taxon>
        <taxon>Arthropoda</taxon>
        <taxon>Hexapoda</taxon>
        <taxon>Insecta</taxon>
        <taxon>Pterygota</taxon>
        <taxon>Neoptera</taxon>
        <taxon>Endopterygota</taxon>
        <taxon>Lepidoptera</taxon>
        <taxon>Glossata</taxon>
        <taxon>Ditrysia</taxon>
        <taxon>Bombycoidea</taxon>
        <taxon>Bombycidae</taxon>
        <taxon>Bombycinae</taxon>
        <taxon>Bombyx</taxon>
    </lineage>
</organism>
<evidence type="ECO:0000256" key="5">
    <source>
        <dbReference type="SAM" id="MobiDB-lite"/>
    </source>
</evidence>
<feature type="compositionally biased region" description="Polar residues" evidence="5">
    <location>
        <begin position="443"/>
        <end position="489"/>
    </location>
</feature>
<dbReference type="Proteomes" id="UP000504629">
    <property type="component" value="Unplaced"/>
</dbReference>
<feature type="region of interest" description="Disordered" evidence="5">
    <location>
        <begin position="373"/>
        <end position="428"/>
    </location>
</feature>
<feature type="domain" description="HMG box" evidence="6">
    <location>
        <begin position="269"/>
        <end position="337"/>
    </location>
</feature>
<proteinExistence type="predicted"/>
<evidence type="ECO:0000256" key="2">
    <source>
        <dbReference type="ARBA" id="ARBA00023125"/>
    </source>
</evidence>
<dbReference type="InterPro" id="IPR051365">
    <property type="entry name" value="TOX_HMG-box_domain"/>
</dbReference>
<keyword evidence="7" id="KW-1185">Reference proteome</keyword>
<dbReference type="CDD" id="cd21995">
    <property type="entry name" value="HMG-box_TOX-like"/>
    <property type="match status" value="1"/>
</dbReference>
<evidence type="ECO:0000313" key="8">
    <source>
        <dbReference type="RefSeq" id="XP_028041217.1"/>
    </source>
</evidence>
<dbReference type="PANTHER" id="PTHR45781">
    <property type="entry name" value="AGAP000281-PA"/>
    <property type="match status" value="1"/>
</dbReference>
<dbReference type="AlphaFoldDB" id="A0A6J2KJU7"/>
<gene>
    <name evidence="8" type="primary">LOC114251219</name>
</gene>
<dbReference type="InterPro" id="IPR009071">
    <property type="entry name" value="HMG_box_dom"/>
</dbReference>
<feature type="DNA-binding region" description="HMG box" evidence="4">
    <location>
        <begin position="269"/>
        <end position="337"/>
    </location>
</feature>
<feature type="compositionally biased region" description="Polar residues" evidence="5">
    <location>
        <begin position="613"/>
        <end position="632"/>
    </location>
</feature>
<feature type="compositionally biased region" description="Low complexity" evidence="5">
    <location>
        <begin position="585"/>
        <end position="612"/>
    </location>
</feature>
<feature type="compositionally biased region" description="Basic residues" evidence="5">
    <location>
        <begin position="251"/>
        <end position="264"/>
    </location>
</feature>
<dbReference type="GO" id="GO:0005634">
    <property type="term" value="C:nucleus"/>
    <property type="evidence" value="ECO:0007669"/>
    <property type="project" value="UniProtKB-SubCell"/>
</dbReference>
<dbReference type="GO" id="GO:0031490">
    <property type="term" value="F:chromatin DNA binding"/>
    <property type="evidence" value="ECO:0007669"/>
    <property type="project" value="TreeGrafter"/>
</dbReference>
<dbReference type="KEGG" id="bman:114251219"/>
<dbReference type="FunFam" id="1.10.30.10:FF:000005">
    <property type="entry name" value="TOX high mobility group box family member 3"/>
    <property type="match status" value="1"/>
</dbReference>
<keyword evidence="2 4" id="KW-0238">DNA-binding</keyword>
<evidence type="ECO:0000256" key="4">
    <source>
        <dbReference type="PROSITE-ProRule" id="PRU00267"/>
    </source>
</evidence>
<protein>
    <submittedName>
        <fullName evidence="8">TOX high mobility group box family member 3-like</fullName>
    </submittedName>
</protein>
<feature type="compositionally biased region" description="Low complexity" evidence="5">
    <location>
        <begin position="413"/>
        <end position="428"/>
    </location>
</feature>
<keyword evidence="3 4" id="KW-0539">Nucleus</keyword>
<comment type="subcellular location">
    <subcellularLocation>
        <location evidence="1">Nucleus</location>
    </subcellularLocation>
</comment>
<dbReference type="PROSITE" id="PS50118">
    <property type="entry name" value="HMG_BOX_2"/>
    <property type="match status" value="1"/>
</dbReference>
<dbReference type="OrthoDB" id="10027956at2759"/>
<reference evidence="8" key="1">
    <citation type="submission" date="2025-08" db="UniProtKB">
        <authorList>
            <consortium name="RefSeq"/>
        </authorList>
    </citation>
    <scope>IDENTIFICATION</scope>
    <source>
        <tissue evidence="8">Silk gland</tissue>
    </source>
</reference>
<dbReference type="GeneID" id="114251219"/>
<sequence length="693" mass="76980">MECPQTASENHDRSYKLYNMYKRPENLEVPLSATRDAKNSVYAMNDQTFHTPSFGDEEFDIPLIHGQHAPGSGVQNTHIQYTQLHHAAPQVGMMNPAQDGLAPPGGAPSYQQPLYLQEPHTPVTTHSGAGAPAGNYMIQQQPGGQQRLLIMQPAQAISGPPTPSTPTQPSGPVYGSPQRASPPGTTSDDSDDSVPSQHSQLPGDAESLLPIHYCSASRQQQTTLHQIGVANMAVKRTSPDPMDNGMNRGQMQKKPKVQKKKKKRDPNEPQKPVSAYALFFRDTQAAIKGQNPNASFGEVSKIVASMWDGLDSEHKSVYKQKTEIAKKEYLKALAAYRASLVSKGGEQENQAMYNHTNNGNVCGTNSGTTYSNYYQGQTYGNNHSPQNYVQNASPQRYSPQNYSPGQPQPSYPGPAQQYPPNSQQSPQNYQANMTIAPQTYQNVPAQSPQGYQINSSTSNQNCQPNVAQSPRNYQPTQSPTNYPASSSMSPPGYRQVQATSPPMGTVHPAMQYHPQQQIQATHAQMQQAQVHQVQQYQQQQQTQQQQQQQQQQQMLKQQQSQQQQILQQSQQQQLLHQQNQQQMLQQQSQQTQNSQQQQQAQPPQVQQQMQPIKSEQNAPNTSGNGHPQQSTEQNEKRSNSCIRQGCTNPAISNSEWEDEYCSNECVVSHCRDVFSSWVASNNSNQMQNFSAVK</sequence>
<evidence type="ECO:0000259" key="6">
    <source>
        <dbReference type="PROSITE" id="PS50118"/>
    </source>
</evidence>
<feature type="region of interest" description="Disordered" evidence="5">
    <location>
        <begin position="585"/>
        <end position="640"/>
    </location>
</feature>
<dbReference type="SMART" id="SM00398">
    <property type="entry name" value="HMG"/>
    <property type="match status" value="1"/>
</dbReference>
<feature type="compositionally biased region" description="Polar residues" evidence="5">
    <location>
        <begin position="373"/>
        <end position="396"/>
    </location>
</feature>